<sequence>MDKLLEKIPAKYANIANVAIVAASIFVGYLVIEGGYNKVRAESDSYIKNYGEAKTAESRYNSLKENHDKYKDSVAVWNKAMETVIPAKEGPEDVAVYIQNIVKNLSLSNVKMEKSQAGNVADIIIFKGSFDCQNSEVEKFTKGVENNKRPLELVNLNIVKNGDLSSVTWEIEARRY</sequence>
<dbReference type="Proteomes" id="UP000033869">
    <property type="component" value="Unassembled WGS sequence"/>
</dbReference>
<evidence type="ECO:0000313" key="3">
    <source>
        <dbReference type="Proteomes" id="UP000033869"/>
    </source>
</evidence>
<gene>
    <name evidence="2" type="ORF">UU65_C0003G0228</name>
</gene>
<dbReference type="AlphaFoldDB" id="A0A0G0Z828"/>
<proteinExistence type="predicted"/>
<feature type="transmembrane region" description="Helical" evidence="1">
    <location>
        <begin position="12"/>
        <end position="32"/>
    </location>
</feature>
<protein>
    <submittedName>
        <fullName evidence="2">Uncharacterized protein</fullName>
    </submittedName>
</protein>
<dbReference type="EMBL" id="LCBL01000003">
    <property type="protein sequence ID" value="KKS09173.1"/>
    <property type="molecule type" value="Genomic_DNA"/>
</dbReference>
<organism evidence="2 3">
    <name type="scientific">candidate division CPR2 bacterium GW2011_GWC1_41_48</name>
    <dbReference type="NCBI Taxonomy" id="1618344"/>
    <lineage>
        <taxon>Bacteria</taxon>
        <taxon>Bacteria division CPR2</taxon>
    </lineage>
</organism>
<keyword evidence="1" id="KW-1133">Transmembrane helix</keyword>
<keyword evidence="1" id="KW-0472">Membrane</keyword>
<name>A0A0G0Z828_UNCC2</name>
<accession>A0A0G0Z828</accession>
<reference evidence="2 3" key="1">
    <citation type="journal article" date="2015" name="Nature">
        <title>rRNA introns, odd ribosomes, and small enigmatic genomes across a large radiation of phyla.</title>
        <authorList>
            <person name="Brown C.T."/>
            <person name="Hug L.A."/>
            <person name="Thomas B.C."/>
            <person name="Sharon I."/>
            <person name="Castelle C.J."/>
            <person name="Singh A."/>
            <person name="Wilkins M.J."/>
            <person name="Williams K.H."/>
            <person name="Banfield J.F."/>
        </authorList>
    </citation>
    <scope>NUCLEOTIDE SEQUENCE [LARGE SCALE GENOMIC DNA]</scope>
</reference>
<comment type="caution">
    <text evidence="2">The sequence shown here is derived from an EMBL/GenBank/DDBJ whole genome shotgun (WGS) entry which is preliminary data.</text>
</comment>
<keyword evidence="1" id="KW-0812">Transmembrane</keyword>
<evidence type="ECO:0000256" key="1">
    <source>
        <dbReference type="SAM" id="Phobius"/>
    </source>
</evidence>
<evidence type="ECO:0000313" key="2">
    <source>
        <dbReference type="EMBL" id="KKS09173.1"/>
    </source>
</evidence>